<dbReference type="Proteomes" id="UP001589867">
    <property type="component" value="Unassembled WGS sequence"/>
</dbReference>
<evidence type="ECO:0000313" key="2">
    <source>
        <dbReference type="EMBL" id="MFC0533321.1"/>
    </source>
</evidence>
<feature type="domain" description="DUF6879" evidence="1">
    <location>
        <begin position="8"/>
        <end position="172"/>
    </location>
</feature>
<reference evidence="2 3" key="1">
    <citation type="submission" date="2024-09" db="EMBL/GenBank/DDBJ databases">
        <authorList>
            <person name="Sun Q."/>
            <person name="Mori K."/>
        </authorList>
    </citation>
    <scope>NUCLEOTIDE SEQUENCE [LARGE SCALE GENOMIC DNA]</scope>
    <source>
        <strain evidence="2 3">TBRC 3947</strain>
    </source>
</reference>
<keyword evidence="3" id="KW-1185">Reference proteome</keyword>
<proteinExistence type="predicted"/>
<dbReference type="InterPro" id="IPR049244">
    <property type="entry name" value="DUF6879"/>
</dbReference>
<gene>
    <name evidence="2" type="ORF">ACFFIA_37515</name>
</gene>
<evidence type="ECO:0000313" key="3">
    <source>
        <dbReference type="Proteomes" id="UP001589867"/>
    </source>
</evidence>
<organism evidence="2 3">
    <name type="scientific">Phytohabitans kaempferiae</name>
    <dbReference type="NCBI Taxonomy" id="1620943"/>
    <lineage>
        <taxon>Bacteria</taxon>
        <taxon>Bacillati</taxon>
        <taxon>Actinomycetota</taxon>
        <taxon>Actinomycetes</taxon>
        <taxon>Micromonosporales</taxon>
        <taxon>Micromonosporaceae</taxon>
    </lineage>
</organism>
<dbReference type="RefSeq" id="WP_377260769.1">
    <property type="nucleotide sequence ID" value="NZ_JBHLUH010000081.1"/>
</dbReference>
<dbReference type="EMBL" id="JBHLUH010000081">
    <property type="protein sequence ID" value="MFC0533321.1"/>
    <property type="molecule type" value="Genomic_DNA"/>
</dbReference>
<accession>A0ABV6MF10</accession>
<evidence type="ECO:0000259" key="1">
    <source>
        <dbReference type="Pfam" id="PF21806"/>
    </source>
</evidence>
<dbReference type="Pfam" id="PF21806">
    <property type="entry name" value="DUF6879"/>
    <property type="match status" value="1"/>
</dbReference>
<sequence length="173" mass="20030">MKLFPTGEAFDNLFRGFRHTAFHLEVEDTYHTPEESGPFKLFLDGQPDDFAWHRPWLDLIEDVTQAGRSVSRVRVVTVPHVDYTRWGLTVAPLNIAAGEDIRWLPRSLTTDVELPPDDFWLFDDERVVFTVFEEDGRFAGGAETTDRHIVDRCREVRDKVWARAIPHDTYVAS</sequence>
<name>A0ABV6MF10_9ACTN</name>
<protein>
    <submittedName>
        <fullName evidence="2">DUF6879 family protein</fullName>
    </submittedName>
</protein>
<comment type="caution">
    <text evidence="2">The sequence shown here is derived from an EMBL/GenBank/DDBJ whole genome shotgun (WGS) entry which is preliminary data.</text>
</comment>